<evidence type="ECO:0000313" key="4">
    <source>
        <dbReference type="Proteomes" id="UP001196870"/>
    </source>
</evidence>
<dbReference type="InterPro" id="IPR036737">
    <property type="entry name" value="OmpA-like_sf"/>
</dbReference>
<reference evidence="4" key="1">
    <citation type="journal article" date="2021" name="Syst. Appl. Microbiol.">
        <title>Roseomonas hellenica sp. nov., isolated from roots of wild-growing Alkanna tinctoria.</title>
        <authorList>
            <person name="Rat A."/>
            <person name="Naranjo H.D."/>
            <person name="Lebbe L."/>
            <person name="Cnockaert M."/>
            <person name="Krigas N."/>
            <person name="Grigoriadou K."/>
            <person name="Maloupa E."/>
            <person name="Willems A."/>
        </authorList>
    </citation>
    <scope>NUCLEOTIDE SEQUENCE [LARGE SCALE GENOMIC DNA]</scope>
    <source>
        <strain evidence="4">LMG 31523</strain>
    </source>
</reference>
<dbReference type="InterPro" id="IPR006665">
    <property type="entry name" value="OmpA-like"/>
</dbReference>
<dbReference type="RefSeq" id="WP_211858132.1">
    <property type="nucleotide sequence ID" value="NZ_JAAGBB010000094.1"/>
</dbReference>
<evidence type="ECO:0000256" key="1">
    <source>
        <dbReference type="PROSITE-ProRule" id="PRU00473"/>
    </source>
</evidence>
<dbReference type="EMBL" id="JAAGBB010000094">
    <property type="protein sequence ID" value="MBR0669261.1"/>
    <property type="molecule type" value="Genomic_DNA"/>
</dbReference>
<keyword evidence="4" id="KW-1185">Reference proteome</keyword>
<sequence>MTITPTPAALVRFRSALLRCTDPGFPLAGGFTPPGVTALRRSALALAALLAAAPAMAQQQQQQQQQQRSFDCVGAGQLEDDVFTIPFARGSATLTEAARSLLAAAVETANGDPPRNLCVLGLTGQEGGATTTIRLAAQRAGTVARALEQRGIAADRVRAEARAANFSRAAREGVPAARAVSIVVLPAAP</sequence>
<dbReference type="InterPro" id="IPR050330">
    <property type="entry name" value="Bact_OuterMem_StrucFunc"/>
</dbReference>
<dbReference type="SUPFAM" id="SSF103088">
    <property type="entry name" value="OmpA-like"/>
    <property type="match status" value="1"/>
</dbReference>
<dbReference type="PROSITE" id="PS51123">
    <property type="entry name" value="OMPA_2"/>
    <property type="match status" value="1"/>
</dbReference>
<dbReference type="Gene3D" id="3.30.1330.60">
    <property type="entry name" value="OmpA-like domain"/>
    <property type="match status" value="1"/>
</dbReference>
<keyword evidence="1" id="KW-0472">Membrane</keyword>
<evidence type="ECO:0000259" key="2">
    <source>
        <dbReference type="PROSITE" id="PS51123"/>
    </source>
</evidence>
<name>A0ABS5F9M3_9PROT</name>
<proteinExistence type="predicted"/>
<comment type="caution">
    <text evidence="3">The sequence shown here is derived from an EMBL/GenBank/DDBJ whole genome shotgun (WGS) entry which is preliminary data.</text>
</comment>
<dbReference type="PANTHER" id="PTHR30329:SF21">
    <property type="entry name" value="LIPOPROTEIN YIAD-RELATED"/>
    <property type="match status" value="1"/>
</dbReference>
<organism evidence="3 4">
    <name type="scientific">Plastoroseomonas hellenica</name>
    <dbReference type="NCBI Taxonomy" id="2687306"/>
    <lineage>
        <taxon>Bacteria</taxon>
        <taxon>Pseudomonadati</taxon>
        <taxon>Pseudomonadota</taxon>
        <taxon>Alphaproteobacteria</taxon>
        <taxon>Acetobacterales</taxon>
        <taxon>Acetobacteraceae</taxon>
        <taxon>Plastoroseomonas</taxon>
    </lineage>
</organism>
<dbReference type="PANTHER" id="PTHR30329">
    <property type="entry name" value="STATOR ELEMENT OF FLAGELLAR MOTOR COMPLEX"/>
    <property type="match status" value="1"/>
</dbReference>
<evidence type="ECO:0000313" key="3">
    <source>
        <dbReference type="EMBL" id="MBR0669261.1"/>
    </source>
</evidence>
<feature type="domain" description="OmpA-like" evidence="2">
    <location>
        <begin position="74"/>
        <end position="188"/>
    </location>
</feature>
<accession>A0ABS5F9M3</accession>
<protein>
    <submittedName>
        <fullName evidence="3">OmpA family protein</fullName>
    </submittedName>
</protein>
<gene>
    <name evidence="3" type="ORF">GXW71_33235</name>
</gene>
<dbReference type="Pfam" id="PF00691">
    <property type="entry name" value="OmpA"/>
    <property type="match status" value="1"/>
</dbReference>
<dbReference type="Proteomes" id="UP001196870">
    <property type="component" value="Unassembled WGS sequence"/>
</dbReference>